<sequence>MCASPKRQRSKLIKLQNVKKFHKPRITKIQREIIYMVYKTLDFISSPKMHSPKIKYKDIMK</sequence>
<proteinExistence type="predicted"/>
<name>A0A0A9AHS1_ARUDO</name>
<reference evidence="1" key="1">
    <citation type="submission" date="2014-09" db="EMBL/GenBank/DDBJ databases">
        <authorList>
            <person name="Magalhaes I.L.F."/>
            <person name="Oliveira U."/>
            <person name="Santos F.R."/>
            <person name="Vidigal T.H.D.A."/>
            <person name="Brescovit A.D."/>
            <person name="Santos A.J."/>
        </authorList>
    </citation>
    <scope>NUCLEOTIDE SEQUENCE</scope>
    <source>
        <tissue evidence="1">Shoot tissue taken approximately 20 cm above the soil surface</tissue>
    </source>
</reference>
<dbReference type="EMBL" id="GBRH01251288">
    <property type="protein sequence ID" value="JAD46607.1"/>
    <property type="molecule type" value="Transcribed_RNA"/>
</dbReference>
<dbReference type="AlphaFoldDB" id="A0A0A9AHS1"/>
<reference evidence="1" key="2">
    <citation type="journal article" date="2015" name="Data Brief">
        <title>Shoot transcriptome of the giant reed, Arundo donax.</title>
        <authorList>
            <person name="Barrero R.A."/>
            <person name="Guerrero F.D."/>
            <person name="Moolhuijzen P."/>
            <person name="Goolsby J.A."/>
            <person name="Tidwell J."/>
            <person name="Bellgard S.E."/>
            <person name="Bellgard M.I."/>
        </authorList>
    </citation>
    <scope>NUCLEOTIDE SEQUENCE</scope>
    <source>
        <tissue evidence="1">Shoot tissue taken approximately 20 cm above the soil surface</tissue>
    </source>
</reference>
<evidence type="ECO:0000313" key="1">
    <source>
        <dbReference type="EMBL" id="JAD46607.1"/>
    </source>
</evidence>
<accession>A0A0A9AHS1</accession>
<organism evidence="1">
    <name type="scientific">Arundo donax</name>
    <name type="common">Giant reed</name>
    <name type="synonym">Donax arundinaceus</name>
    <dbReference type="NCBI Taxonomy" id="35708"/>
    <lineage>
        <taxon>Eukaryota</taxon>
        <taxon>Viridiplantae</taxon>
        <taxon>Streptophyta</taxon>
        <taxon>Embryophyta</taxon>
        <taxon>Tracheophyta</taxon>
        <taxon>Spermatophyta</taxon>
        <taxon>Magnoliopsida</taxon>
        <taxon>Liliopsida</taxon>
        <taxon>Poales</taxon>
        <taxon>Poaceae</taxon>
        <taxon>PACMAD clade</taxon>
        <taxon>Arundinoideae</taxon>
        <taxon>Arundineae</taxon>
        <taxon>Arundo</taxon>
    </lineage>
</organism>
<protein>
    <submittedName>
        <fullName evidence="1">Uncharacterized protein</fullName>
    </submittedName>
</protein>